<organism evidence="7">
    <name type="scientific">marine sediment metagenome</name>
    <dbReference type="NCBI Taxonomy" id="412755"/>
    <lineage>
        <taxon>unclassified sequences</taxon>
        <taxon>metagenomes</taxon>
        <taxon>ecological metagenomes</taxon>
    </lineage>
</organism>
<reference evidence="7" key="1">
    <citation type="journal article" date="2014" name="Front. Microbiol.">
        <title>High frequency of phylogenetically diverse reductive dehalogenase-homologous genes in deep subseafloor sedimentary metagenomes.</title>
        <authorList>
            <person name="Kawai M."/>
            <person name="Futagami T."/>
            <person name="Toyoda A."/>
            <person name="Takaki Y."/>
            <person name="Nishi S."/>
            <person name="Hori S."/>
            <person name="Arai W."/>
            <person name="Tsubouchi T."/>
            <person name="Morono Y."/>
            <person name="Uchiyama I."/>
            <person name="Ito T."/>
            <person name="Fujiyama A."/>
            <person name="Inagaki F."/>
            <person name="Takami H."/>
        </authorList>
    </citation>
    <scope>NUCLEOTIDE SEQUENCE</scope>
    <source>
        <strain evidence="7">Expedition CK06-06</strain>
    </source>
</reference>
<gene>
    <name evidence="7" type="ORF">S01H1_04775</name>
</gene>
<evidence type="ECO:0000256" key="6">
    <source>
        <dbReference type="SAM" id="Phobius"/>
    </source>
</evidence>
<name>X0RY75_9ZZZZ</name>
<feature type="transmembrane region" description="Helical" evidence="6">
    <location>
        <begin position="97"/>
        <end position="116"/>
    </location>
</feature>
<feature type="non-terminal residue" evidence="7">
    <location>
        <position position="1"/>
    </location>
</feature>
<evidence type="ECO:0000256" key="4">
    <source>
        <dbReference type="ARBA" id="ARBA00022989"/>
    </source>
</evidence>
<feature type="transmembrane region" description="Helical" evidence="6">
    <location>
        <begin position="128"/>
        <end position="149"/>
    </location>
</feature>
<comment type="caution">
    <text evidence="7">The sequence shown here is derived from an EMBL/GenBank/DDBJ whole genome shotgun (WGS) entry which is preliminary data.</text>
</comment>
<feature type="transmembrane region" description="Helical" evidence="6">
    <location>
        <begin position="25"/>
        <end position="50"/>
    </location>
</feature>
<protein>
    <recommendedName>
        <fullName evidence="8">Amino acid permease/ SLC12A domain-containing protein</fullName>
    </recommendedName>
</protein>
<keyword evidence="4 6" id="KW-1133">Transmembrane helix</keyword>
<keyword evidence="5 6" id="KW-0472">Membrane</keyword>
<keyword evidence="2" id="KW-1003">Cell membrane</keyword>
<dbReference type="InterPro" id="IPR002293">
    <property type="entry name" value="AA/rel_permease1"/>
</dbReference>
<dbReference type="Gene3D" id="1.20.1740.10">
    <property type="entry name" value="Amino acid/polyamine transporter I"/>
    <property type="match status" value="1"/>
</dbReference>
<accession>X0RY75</accession>
<sequence>ATFTNPETAFLDVTQRVGGSWLFQAMGWVLVIACLGTGLTGQAGAARLLYGMGRENVLPRAFFGHLSPRTRIPNFNVILIGGLTLATVPFIDFELAATVLIFGALLAFMGVNLATIREYYFRRRNGKPGIVADLLVPGLGFLFCLAIWLSLPMPAMIGGGVWILIGLLFDGIKSRGFRVRPVQIDFSDT</sequence>
<keyword evidence="3 6" id="KW-0812">Transmembrane</keyword>
<dbReference type="PANTHER" id="PTHR42770:SF16">
    <property type="entry name" value="AMINO ACID PERMEASE"/>
    <property type="match status" value="1"/>
</dbReference>
<dbReference type="PANTHER" id="PTHR42770">
    <property type="entry name" value="AMINO ACID TRANSPORTER-RELATED"/>
    <property type="match status" value="1"/>
</dbReference>
<dbReference type="AlphaFoldDB" id="X0RY75"/>
<dbReference type="Pfam" id="PF13520">
    <property type="entry name" value="AA_permease_2"/>
    <property type="match status" value="1"/>
</dbReference>
<dbReference type="GO" id="GO:0022857">
    <property type="term" value="F:transmembrane transporter activity"/>
    <property type="evidence" value="ECO:0007669"/>
    <property type="project" value="InterPro"/>
</dbReference>
<feature type="transmembrane region" description="Helical" evidence="6">
    <location>
        <begin position="155"/>
        <end position="172"/>
    </location>
</feature>
<comment type="subcellular location">
    <subcellularLocation>
        <location evidence="1">Cell membrane</location>
        <topology evidence="1">Multi-pass membrane protein</topology>
    </subcellularLocation>
</comment>
<evidence type="ECO:0008006" key="8">
    <source>
        <dbReference type="Google" id="ProtNLM"/>
    </source>
</evidence>
<evidence type="ECO:0000256" key="3">
    <source>
        <dbReference type="ARBA" id="ARBA00022692"/>
    </source>
</evidence>
<evidence type="ECO:0000256" key="2">
    <source>
        <dbReference type="ARBA" id="ARBA00022475"/>
    </source>
</evidence>
<dbReference type="EMBL" id="BARS01002505">
    <property type="protein sequence ID" value="GAF68682.1"/>
    <property type="molecule type" value="Genomic_DNA"/>
</dbReference>
<proteinExistence type="predicted"/>
<evidence type="ECO:0000256" key="5">
    <source>
        <dbReference type="ARBA" id="ARBA00023136"/>
    </source>
</evidence>
<evidence type="ECO:0000256" key="1">
    <source>
        <dbReference type="ARBA" id="ARBA00004651"/>
    </source>
</evidence>
<dbReference type="InterPro" id="IPR050367">
    <property type="entry name" value="APC_superfamily"/>
</dbReference>
<feature type="transmembrane region" description="Helical" evidence="6">
    <location>
        <begin position="71"/>
        <end position="91"/>
    </location>
</feature>
<dbReference type="GO" id="GO:0005886">
    <property type="term" value="C:plasma membrane"/>
    <property type="evidence" value="ECO:0007669"/>
    <property type="project" value="UniProtKB-SubCell"/>
</dbReference>
<evidence type="ECO:0000313" key="7">
    <source>
        <dbReference type="EMBL" id="GAF68682.1"/>
    </source>
</evidence>